<dbReference type="AlphaFoldDB" id="A0A2T1NH54"/>
<feature type="signal peptide" evidence="2">
    <location>
        <begin position="1"/>
        <end position="19"/>
    </location>
</feature>
<gene>
    <name evidence="3" type="ORF">C7H61_06425</name>
</gene>
<dbReference type="Pfam" id="PF16119">
    <property type="entry name" value="DUF4835"/>
    <property type="match status" value="1"/>
</dbReference>
<evidence type="ECO:0000313" key="4">
    <source>
        <dbReference type="Proteomes" id="UP000238430"/>
    </source>
</evidence>
<reference evidence="3 4" key="1">
    <citation type="submission" date="2018-03" db="EMBL/GenBank/DDBJ databases">
        <title>Mesoflavibacter sp. HG37 and Mesoflavibacter sp. HG96 sp.nov., two marine bacteria isolated from seawater of Western Pacific Ocean.</title>
        <authorList>
            <person name="Cheng H."/>
            <person name="Wu Y.-H."/>
            <person name="Guo L.-L."/>
            <person name="Xu X.-W."/>
        </authorList>
    </citation>
    <scope>NUCLEOTIDE SEQUENCE [LARGE SCALE GENOMIC DNA]</scope>
    <source>
        <strain evidence="3 4">KCTC 42117</strain>
    </source>
</reference>
<feature type="coiled-coil region" evidence="1">
    <location>
        <begin position="216"/>
        <end position="243"/>
    </location>
</feature>
<proteinExistence type="predicted"/>
<comment type="caution">
    <text evidence="3">The sequence shown here is derived from an EMBL/GenBank/DDBJ whole genome shotgun (WGS) entry which is preliminary data.</text>
</comment>
<evidence type="ECO:0000256" key="1">
    <source>
        <dbReference type="SAM" id="Coils"/>
    </source>
</evidence>
<evidence type="ECO:0000256" key="2">
    <source>
        <dbReference type="SAM" id="SignalP"/>
    </source>
</evidence>
<keyword evidence="2" id="KW-0732">Signal</keyword>
<dbReference type="EMBL" id="PXOT01000020">
    <property type="protein sequence ID" value="PSG92208.1"/>
    <property type="molecule type" value="Genomic_DNA"/>
</dbReference>
<dbReference type="Proteomes" id="UP000238430">
    <property type="component" value="Unassembled WGS sequence"/>
</dbReference>
<protein>
    <submittedName>
        <fullName evidence="3">DUF4835 domain-containing protein</fullName>
    </submittedName>
</protein>
<keyword evidence="4" id="KW-1185">Reference proteome</keyword>
<organism evidence="3 4">
    <name type="scientific">Mesoflavibacter zeaxanthinifaciens subsp. sabulilitoris</name>
    <dbReference type="NCBI Taxonomy" id="1520893"/>
    <lineage>
        <taxon>Bacteria</taxon>
        <taxon>Pseudomonadati</taxon>
        <taxon>Bacteroidota</taxon>
        <taxon>Flavobacteriia</taxon>
        <taxon>Flavobacteriales</taxon>
        <taxon>Flavobacteriaceae</taxon>
        <taxon>Mesoflavibacter</taxon>
    </lineage>
</organism>
<dbReference type="RefSeq" id="WP_106678216.1">
    <property type="nucleotide sequence ID" value="NZ_JACHWV010000001.1"/>
</dbReference>
<feature type="chain" id="PRO_5015537475" evidence="2">
    <location>
        <begin position="20"/>
        <end position="296"/>
    </location>
</feature>
<dbReference type="OrthoDB" id="9773381at2"/>
<accession>A0A2T1NH54</accession>
<sequence length="296" mass="34376">MRNIFILLFLITCNVSLFAQEFNANVVVNAQLTGNENLQQFKTLENQLKEFISNTKWTNKTFLPQERINCNLVININEYSGNNYSATLQIQSSRPVFGSTYTTPTYNINDKDFSFEYVEFQNLIYNPNQYVSNLISVLSFHVYMILGMDADSFQKNGGDIYFKQAQNISNFSQQTGYSGWKLEDGLQSRFALIDNLMSPTYKEFRDVMYNYHRRGLDQMSTNLKDAKNEIVLALLNFKEMNRRRPNSYLSRIFFDAKAEEIEQIFSSGPSVDIVDLVDTLNKVAPIHSSKWRNIKF</sequence>
<name>A0A2T1NH54_9FLAO</name>
<keyword evidence="1" id="KW-0175">Coiled coil</keyword>
<evidence type="ECO:0000313" key="3">
    <source>
        <dbReference type="EMBL" id="PSG92208.1"/>
    </source>
</evidence>
<dbReference type="InterPro" id="IPR032274">
    <property type="entry name" value="DUF4835"/>
</dbReference>